<sequence length="89" mass="9649">MKRRDCLKLGASSATAHDAYLYVLPLLTMEATRALTLAKGAESNVLYARLHVADVSVGLITAPNTDTLFSSPWFDLIADPVTFTLIPRA</sequence>
<proteinExistence type="predicted"/>
<keyword evidence="2" id="KW-1185">Reference proteome</keyword>
<comment type="caution">
    <text evidence="1">The sequence shown here is derived from an EMBL/GenBank/DDBJ whole genome shotgun (WGS) entry which is preliminary data.</text>
</comment>
<dbReference type="Proteomes" id="UP000272778">
    <property type="component" value="Unassembled WGS sequence"/>
</dbReference>
<dbReference type="RefSeq" id="WP_124151621.1">
    <property type="nucleotide sequence ID" value="NZ_RQIS01000009.1"/>
</dbReference>
<protein>
    <recommendedName>
        <fullName evidence="3">DUF1254 domain-containing protein</fullName>
    </recommendedName>
</protein>
<evidence type="ECO:0008006" key="3">
    <source>
        <dbReference type="Google" id="ProtNLM"/>
    </source>
</evidence>
<evidence type="ECO:0000313" key="1">
    <source>
        <dbReference type="EMBL" id="RQH05694.1"/>
    </source>
</evidence>
<gene>
    <name evidence="1" type="ORF">D1Y85_13765</name>
</gene>
<name>A0A3N6MP52_9BURK</name>
<evidence type="ECO:0000313" key="2">
    <source>
        <dbReference type="Proteomes" id="UP000272778"/>
    </source>
</evidence>
<reference evidence="1 2" key="1">
    <citation type="submission" date="2018-11" db="EMBL/GenBank/DDBJ databases">
        <title>Paraburkholderia sp. DHOA04, isolated from soil.</title>
        <authorList>
            <person name="Gao Z.-H."/>
            <person name="Qiu L.-H."/>
            <person name="Fu J.-C."/>
        </authorList>
    </citation>
    <scope>NUCLEOTIDE SEQUENCE [LARGE SCALE GENOMIC DNA]</scope>
    <source>
        <strain evidence="1 2">DHOA04</strain>
    </source>
</reference>
<accession>A0A3N6MP52</accession>
<dbReference type="SUPFAM" id="SSF160935">
    <property type="entry name" value="VPA0735-like"/>
    <property type="match status" value="1"/>
</dbReference>
<dbReference type="EMBL" id="RQIS01000009">
    <property type="protein sequence ID" value="RQH05694.1"/>
    <property type="molecule type" value="Genomic_DNA"/>
</dbReference>
<organism evidence="1 2">
    <name type="scientific">Paraburkholderia dinghuensis</name>
    <dbReference type="NCBI Taxonomy" id="2305225"/>
    <lineage>
        <taxon>Bacteria</taxon>
        <taxon>Pseudomonadati</taxon>
        <taxon>Pseudomonadota</taxon>
        <taxon>Betaproteobacteria</taxon>
        <taxon>Burkholderiales</taxon>
        <taxon>Burkholderiaceae</taxon>
        <taxon>Paraburkholderia</taxon>
    </lineage>
</organism>
<dbReference type="OrthoDB" id="104565at2"/>
<dbReference type="AlphaFoldDB" id="A0A3N6MP52"/>